<dbReference type="OrthoDB" id="1933275at2759"/>
<evidence type="ECO:0000313" key="3">
    <source>
        <dbReference type="Proteomes" id="UP000015453"/>
    </source>
</evidence>
<proteinExistence type="predicted"/>
<organism evidence="2 3">
    <name type="scientific">Genlisea aurea</name>
    <dbReference type="NCBI Taxonomy" id="192259"/>
    <lineage>
        <taxon>Eukaryota</taxon>
        <taxon>Viridiplantae</taxon>
        <taxon>Streptophyta</taxon>
        <taxon>Embryophyta</taxon>
        <taxon>Tracheophyta</taxon>
        <taxon>Spermatophyta</taxon>
        <taxon>Magnoliopsida</taxon>
        <taxon>eudicotyledons</taxon>
        <taxon>Gunneridae</taxon>
        <taxon>Pentapetalae</taxon>
        <taxon>asterids</taxon>
        <taxon>lamiids</taxon>
        <taxon>Lamiales</taxon>
        <taxon>Lentibulariaceae</taxon>
        <taxon>Genlisea</taxon>
    </lineage>
</organism>
<reference evidence="2 3" key="1">
    <citation type="journal article" date="2013" name="BMC Genomics">
        <title>The miniature genome of a carnivorous plant Genlisea aurea contains a low number of genes and short non-coding sequences.</title>
        <authorList>
            <person name="Leushkin E.V."/>
            <person name="Sutormin R.A."/>
            <person name="Nabieva E.R."/>
            <person name="Penin A.A."/>
            <person name="Kondrashov A.S."/>
            <person name="Logacheva M.D."/>
        </authorList>
    </citation>
    <scope>NUCLEOTIDE SEQUENCE [LARGE SCALE GENOMIC DNA]</scope>
</reference>
<feature type="non-terminal residue" evidence="2">
    <location>
        <position position="165"/>
    </location>
</feature>
<dbReference type="AlphaFoldDB" id="S8E8X6"/>
<feature type="coiled-coil region" evidence="1">
    <location>
        <begin position="5"/>
        <end position="53"/>
    </location>
</feature>
<protein>
    <submittedName>
        <fullName evidence="2">Uncharacterized protein</fullName>
    </submittedName>
</protein>
<keyword evidence="1" id="KW-0175">Coiled coil</keyword>
<dbReference type="PANTHER" id="PTHR35480:SF1">
    <property type="entry name" value="MATERNAL EFFECT EMBRYO ARREST 22"/>
    <property type="match status" value="1"/>
</dbReference>
<dbReference type="Proteomes" id="UP000015453">
    <property type="component" value="Unassembled WGS sequence"/>
</dbReference>
<comment type="caution">
    <text evidence="2">The sequence shown here is derived from an EMBL/GenBank/DDBJ whole genome shotgun (WGS) entry which is preliminary data.</text>
</comment>
<evidence type="ECO:0000256" key="1">
    <source>
        <dbReference type="SAM" id="Coils"/>
    </source>
</evidence>
<keyword evidence="3" id="KW-1185">Reference proteome</keyword>
<dbReference type="PANTHER" id="PTHR35480">
    <property type="entry name" value="MATERNAL EFFECT EMBRYO ARREST 22"/>
    <property type="match status" value="1"/>
</dbReference>
<dbReference type="EMBL" id="AUSU01002388">
    <property type="protein sequence ID" value="EPS68887.1"/>
    <property type="molecule type" value="Genomic_DNA"/>
</dbReference>
<feature type="non-terminal residue" evidence="2">
    <location>
        <position position="1"/>
    </location>
</feature>
<gene>
    <name evidence="2" type="ORF">M569_05887</name>
</gene>
<name>S8E8X6_9LAMI</name>
<sequence length="165" mass="18801">QKKKATKLKKVVEAHEKEKIALKNRADQLSGQVETYKLRLEQLQNELQELVSFKVYAENMILRYNSIVSKTDRVSLLKAQLNMEKMLIRHAKKLSKVEACRNNVPQNEVFNLRQDCPCLQNHIDFFEKSLFNGEGGKPPAGKVGTDDTCVSGTLCSMGYHNQVFS</sequence>
<evidence type="ECO:0000313" key="2">
    <source>
        <dbReference type="EMBL" id="EPS68887.1"/>
    </source>
</evidence>
<accession>S8E8X6</accession>